<dbReference type="Pfam" id="PF01494">
    <property type="entry name" value="FAD_binding_3"/>
    <property type="match status" value="1"/>
</dbReference>
<evidence type="ECO:0000256" key="3">
    <source>
        <dbReference type="ARBA" id="ARBA00023002"/>
    </source>
</evidence>
<dbReference type="GO" id="GO:0046677">
    <property type="term" value="P:response to antibiotic"/>
    <property type="evidence" value="ECO:0007669"/>
    <property type="project" value="InterPro"/>
</dbReference>
<comment type="catalytic activity">
    <reaction evidence="5">
        <text>a tetracycline + NADPH + O2 + H(+) = an 11a-hydroxytetracycline + NADP(+) + H2O</text>
        <dbReference type="Rhea" id="RHEA:61444"/>
        <dbReference type="ChEBI" id="CHEBI:15377"/>
        <dbReference type="ChEBI" id="CHEBI:15378"/>
        <dbReference type="ChEBI" id="CHEBI:15379"/>
        <dbReference type="ChEBI" id="CHEBI:57783"/>
        <dbReference type="ChEBI" id="CHEBI:58349"/>
        <dbReference type="ChEBI" id="CHEBI:144644"/>
        <dbReference type="ChEBI" id="CHEBI:144645"/>
    </reaction>
</comment>
<evidence type="ECO:0000313" key="7">
    <source>
        <dbReference type="EMBL" id="NEY21186.1"/>
    </source>
</evidence>
<comment type="similarity">
    <text evidence="5">Belongs to the aromatic-ring hydroxylase family. TetX subfamily.</text>
</comment>
<evidence type="ECO:0000313" key="8">
    <source>
        <dbReference type="Proteomes" id="UP000476934"/>
    </source>
</evidence>
<keyword evidence="5" id="KW-0521">NADP</keyword>
<dbReference type="InterPro" id="IPR002938">
    <property type="entry name" value="FAD-bd"/>
</dbReference>
<keyword evidence="8" id="KW-1185">Reference proteome</keyword>
<dbReference type="SUPFAM" id="SSF51905">
    <property type="entry name" value="FAD/NAD(P)-binding domain"/>
    <property type="match status" value="1"/>
</dbReference>
<keyword evidence="4 5" id="KW-0503">Monooxygenase</keyword>
<sequence length="384" mass="42708">MNKNKRIAIIGAGPGGLTLARILQQAGFNPVIFEGEISATQREQGGTLDLSEDMGQKALKVAGLLEQFKKVCRYEGEAAKIMDKTATVLFEEGPNVDEEHSGDRPEIDRTMLRQMLLESVNPESIQWGHKLLYATPLENGQHALHFENGVTEVVDLAVGADGAFSKLRPLVSDETAEYSGVSMVEINILDAKKQFPDIVELNGLGSVFALDDQKGMIAQMNGDGKIRIYLSFKAPYEWLHNNGINYDNLEEAKPELLKLFEDWSPELKKYIHYANGPIFPRHIYMLPVGHKWEHKKGITLLGDAAHLMSPFAGAGVNLAMLDASELALSIINHDDTDEAVYNYELKMFEYAGEIAAETKENMDLFFENNAAKTLSDLMKSHHVE</sequence>
<protein>
    <recommendedName>
        <fullName evidence="5">Flavin-dependent monooxygenase</fullName>
    </recommendedName>
    <alternativeName>
        <fullName evidence="5">TetX monooxygenase</fullName>
        <shortName evidence="5">TetX</shortName>
        <ecNumber evidence="5">1.14.13.-</ecNumber>
    </alternativeName>
</protein>
<dbReference type="EMBL" id="JAAIWK010000028">
    <property type="protein sequence ID" value="NEY21186.1"/>
    <property type="molecule type" value="Genomic_DNA"/>
</dbReference>
<comment type="caution">
    <text evidence="7">The sequence shown here is derived from an EMBL/GenBank/DDBJ whole genome shotgun (WGS) entry which is preliminary data.</text>
</comment>
<proteinExistence type="inferred from homology"/>
<feature type="binding site" evidence="5">
    <location>
        <position position="303"/>
    </location>
    <ligand>
        <name>FAD</name>
        <dbReference type="ChEBI" id="CHEBI:57692"/>
    </ligand>
</feature>
<dbReference type="AlphaFoldDB" id="A0A6M0P8X7"/>
<organism evidence="7 8">
    <name type="scientific">Heyndrickxia ginsengihumi</name>
    <dbReference type="NCBI Taxonomy" id="363870"/>
    <lineage>
        <taxon>Bacteria</taxon>
        <taxon>Bacillati</taxon>
        <taxon>Bacillota</taxon>
        <taxon>Bacilli</taxon>
        <taxon>Bacillales</taxon>
        <taxon>Bacillaceae</taxon>
        <taxon>Heyndrickxia</taxon>
    </lineage>
</organism>
<dbReference type="PRINTS" id="PR00420">
    <property type="entry name" value="RNGMNOXGNASE"/>
</dbReference>
<keyword evidence="1 5" id="KW-0285">Flavoprotein</keyword>
<keyword evidence="2 5" id="KW-0274">FAD</keyword>
<comment type="subcellular location">
    <subcellularLocation>
        <location evidence="5">Cytoplasm</location>
    </subcellularLocation>
</comment>
<evidence type="ECO:0000256" key="2">
    <source>
        <dbReference type="ARBA" id="ARBA00022827"/>
    </source>
</evidence>
<feature type="binding site" evidence="5">
    <location>
        <position position="49"/>
    </location>
    <ligand>
        <name>FAD</name>
        <dbReference type="ChEBI" id="CHEBI:57692"/>
    </ligand>
</feature>
<keyword evidence="5" id="KW-0547">Nucleotide-binding</keyword>
<keyword evidence="3 5" id="KW-0560">Oxidoreductase</keyword>
<evidence type="ECO:0000256" key="4">
    <source>
        <dbReference type="ARBA" id="ARBA00023033"/>
    </source>
</evidence>
<gene>
    <name evidence="7" type="ORF">G4D61_14655</name>
</gene>
<dbReference type="PANTHER" id="PTHR46972">
    <property type="entry name" value="MONOOXYGENASE ASQM-RELATED"/>
    <property type="match status" value="1"/>
</dbReference>
<comment type="function">
    <text evidence="5">An FAD-requiring monooxygenase active on some tetracycline antibiotic derivatives, which leads to their inactivation. Hydroxylates carbon 11a of tetracycline and some analogs.</text>
</comment>
<feature type="domain" description="FAD-binding" evidence="6">
    <location>
        <begin position="7"/>
        <end position="331"/>
    </location>
</feature>
<dbReference type="Proteomes" id="UP000476934">
    <property type="component" value="Unassembled WGS sequence"/>
</dbReference>
<evidence type="ECO:0000256" key="5">
    <source>
        <dbReference type="HAMAP-Rule" id="MF_00845"/>
    </source>
</evidence>
<dbReference type="GO" id="GO:0005737">
    <property type="term" value="C:cytoplasm"/>
    <property type="evidence" value="ECO:0007669"/>
    <property type="project" value="UniProtKB-SubCell"/>
</dbReference>
<comment type="cofactor">
    <cofactor evidence="5">
        <name>FAD</name>
        <dbReference type="ChEBI" id="CHEBI:57692"/>
    </cofactor>
</comment>
<dbReference type="Gene3D" id="3.50.50.60">
    <property type="entry name" value="FAD/NAD(P)-binding domain"/>
    <property type="match status" value="1"/>
</dbReference>
<comment type="domain">
    <text evidence="5">Consists of an N-terminal FAD-binding domain with a Rossman fold and a C-terminal substrate-binding domain.</text>
</comment>
<dbReference type="RefSeq" id="WP_163174225.1">
    <property type="nucleotide sequence ID" value="NZ_JAAIWK010000028.1"/>
</dbReference>
<reference evidence="7 8" key="2">
    <citation type="submission" date="2020-03" db="EMBL/GenBank/DDBJ databases">
        <title>Bacillus aquiflavi sp. nov., isolated from yellow water of strong flavor Chinese baijiu in Yibin region of China.</title>
        <authorList>
            <person name="Xie J."/>
        </authorList>
    </citation>
    <scope>NUCLEOTIDE SEQUENCE [LARGE SCALE GENOMIC DNA]</scope>
    <source>
        <strain evidence="7 8">Gsoil 114</strain>
    </source>
</reference>
<dbReference type="EC" id="1.14.13.-" evidence="5"/>
<feature type="binding site" evidence="5">
    <location>
        <position position="42"/>
    </location>
    <ligand>
        <name>NADPH</name>
        <dbReference type="ChEBI" id="CHEBI:57783"/>
    </ligand>
</feature>
<dbReference type="PANTHER" id="PTHR46972:SF1">
    <property type="entry name" value="FAD DEPENDENT OXIDOREDUCTASE DOMAIN-CONTAINING PROTEIN"/>
    <property type="match status" value="1"/>
</dbReference>
<evidence type="ECO:0000256" key="1">
    <source>
        <dbReference type="ARBA" id="ARBA00022630"/>
    </source>
</evidence>
<accession>A0A6M0P8X7</accession>
<evidence type="ECO:0000259" key="6">
    <source>
        <dbReference type="Pfam" id="PF01494"/>
    </source>
</evidence>
<dbReference type="GO" id="GO:0004497">
    <property type="term" value="F:monooxygenase activity"/>
    <property type="evidence" value="ECO:0007669"/>
    <property type="project" value="UniProtKB-UniRule"/>
</dbReference>
<feature type="binding site" evidence="5">
    <location>
        <position position="109"/>
    </location>
    <ligand>
        <name>FAD</name>
        <dbReference type="ChEBI" id="CHEBI:57692"/>
    </ligand>
</feature>
<name>A0A6M0P8X7_9BACI</name>
<reference evidence="7 8" key="1">
    <citation type="submission" date="2020-02" db="EMBL/GenBank/DDBJ databases">
        <authorList>
            <person name="Feng H."/>
        </authorList>
    </citation>
    <scope>NUCLEOTIDE SEQUENCE [LARGE SCALE GENOMIC DNA]</scope>
    <source>
        <strain evidence="7 8">Gsoil 114</strain>
    </source>
</reference>
<comment type="subunit">
    <text evidence="5">Monomer.</text>
</comment>
<dbReference type="InterPro" id="IPR043683">
    <property type="entry name" value="TetX_monooxygenase"/>
</dbReference>
<dbReference type="InterPro" id="IPR036188">
    <property type="entry name" value="FAD/NAD-bd_sf"/>
</dbReference>
<keyword evidence="5" id="KW-0963">Cytoplasm</keyword>
<dbReference type="GO" id="GO:0071949">
    <property type="term" value="F:FAD binding"/>
    <property type="evidence" value="ECO:0007669"/>
    <property type="project" value="InterPro"/>
</dbReference>
<dbReference type="HAMAP" id="MF_00845">
    <property type="entry name" value="TetX_monooxygenase"/>
    <property type="match status" value="1"/>
</dbReference>